<evidence type="ECO:0000313" key="2">
    <source>
        <dbReference type="Proteomes" id="UP000828048"/>
    </source>
</evidence>
<dbReference type="Proteomes" id="UP000828048">
    <property type="component" value="Chromosome 10"/>
</dbReference>
<gene>
    <name evidence="1" type="ORF">Vadar_004456</name>
</gene>
<proteinExistence type="predicted"/>
<organism evidence="1 2">
    <name type="scientific">Vaccinium darrowii</name>
    <dbReference type="NCBI Taxonomy" id="229202"/>
    <lineage>
        <taxon>Eukaryota</taxon>
        <taxon>Viridiplantae</taxon>
        <taxon>Streptophyta</taxon>
        <taxon>Embryophyta</taxon>
        <taxon>Tracheophyta</taxon>
        <taxon>Spermatophyta</taxon>
        <taxon>Magnoliopsida</taxon>
        <taxon>eudicotyledons</taxon>
        <taxon>Gunneridae</taxon>
        <taxon>Pentapetalae</taxon>
        <taxon>asterids</taxon>
        <taxon>Ericales</taxon>
        <taxon>Ericaceae</taxon>
        <taxon>Vaccinioideae</taxon>
        <taxon>Vaccinieae</taxon>
        <taxon>Vaccinium</taxon>
    </lineage>
</organism>
<sequence>MRRWVAGLGEPPSRGNPSTTENPSKDSCRRGKWLLRSTKIRQARDNNEAIVKPPVSKPLKRKRSTPSPTTSAHSFTSENSVQLTTMDRRKNDVGMWSYATTEKFIEILLEEAKKEQSANTQLQTVAFPNEVWDDLLQKNPDYGKFRDKPIDHRNMLEELLEGALANGAFANPSVKPMSSSSIPPPNIRETYFSDGDEDLLDLEFLELGMEDEFEKMPQRTSEQTGQAYVNFLLDGHPQTIKDILRVDAFTFRALVAELVSRGQLQWDKKHLCVEESLAIFLYICGHSERHRMAADRFQRSTSTISTHFKLMRRAICNLAPHIIRPPDLHVTPPEILNDDRYFPWFQDCVGAIDGTQIEAWVPRNRQVASRGRKPTITQNVMAVCSFDMKFTYVYPGWEGSAHDGRVFNAAVSNPANNFPGIDEFFEGFTDPFHWAGGNDNQGNAGNVVGVEPINMSPQNIQLMAQRREQMAFAMWDSYDE</sequence>
<name>A0ACB7XGG1_9ERIC</name>
<comment type="caution">
    <text evidence="1">The sequence shown here is derived from an EMBL/GenBank/DDBJ whole genome shotgun (WGS) entry which is preliminary data.</text>
</comment>
<keyword evidence="2" id="KW-1185">Reference proteome</keyword>
<reference evidence="1 2" key="1">
    <citation type="journal article" date="2021" name="Hortic Res">
        <title>High-quality reference genome and annotation aids understanding of berry development for evergreen blueberry (Vaccinium darrowii).</title>
        <authorList>
            <person name="Yu J."/>
            <person name="Hulse-Kemp A.M."/>
            <person name="Babiker E."/>
            <person name="Staton M."/>
        </authorList>
    </citation>
    <scope>NUCLEOTIDE SEQUENCE [LARGE SCALE GENOMIC DNA]</scope>
    <source>
        <strain evidence="2">cv. NJ 8807/NJ 8810</strain>
        <tissue evidence="1">Young leaf</tissue>
    </source>
</reference>
<evidence type="ECO:0000313" key="1">
    <source>
        <dbReference type="EMBL" id="KAH7839461.1"/>
    </source>
</evidence>
<accession>A0ACB7XGG1</accession>
<dbReference type="EMBL" id="CM037160">
    <property type="protein sequence ID" value="KAH7839461.1"/>
    <property type="molecule type" value="Genomic_DNA"/>
</dbReference>
<protein>
    <submittedName>
        <fullName evidence="1">Uncharacterized protein</fullName>
    </submittedName>
</protein>